<dbReference type="InterPro" id="IPR019516">
    <property type="entry name" value="Glomulin/ALF4"/>
</dbReference>
<gene>
    <name evidence="1" type="ORF">JOB18_025458</name>
</gene>
<dbReference type="AlphaFoldDB" id="A0AAV6PIT9"/>
<dbReference type="Proteomes" id="UP000693946">
    <property type="component" value="Unassembled WGS sequence"/>
</dbReference>
<dbReference type="EMBL" id="JAGKHQ010000766">
    <property type="protein sequence ID" value="KAG7464425.1"/>
    <property type="molecule type" value="Genomic_DNA"/>
</dbReference>
<evidence type="ECO:0000313" key="2">
    <source>
        <dbReference type="Proteomes" id="UP000693946"/>
    </source>
</evidence>
<reference evidence="1 2" key="1">
    <citation type="journal article" date="2021" name="Sci. Rep.">
        <title>Chromosome anchoring in Senegalese sole (Solea senegalensis) reveals sex-associated markers and genome rearrangements in flatfish.</title>
        <authorList>
            <person name="Guerrero-Cozar I."/>
            <person name="Gomez-Garrido J."/>
            <person name="Berbel C."/>
            <person name="Martinez-Blanch J.F."/>
            <person name="Alioto T."/>
            <person name="Claros M.G."/>
            <person name="Gagnaire P.A."/>
            <person name="Manchado M."/>
        </authorList>
    </citation>
    <scope>NUCLEOTIDE SEQUENCE [LARGE SCALE GENOMIC DNA]</scope>
    <source>
        <strain evidence="1">Sse05_10M</strain>
    </source>
</reference>
<proteinExistence type="predicted"/>
<keyword evidence="2" id="KW-1185">Reference proteome</keyword>
<accession>A0AAV6PIT9</accession>
<name>A0AAV6PIT9_SOLSE</name>
<dbReference type="PANTHER" id="PTHR15430">
    <property type="entry name" value="GLOMULIN"/>
    <property type="match status" value="1"/>
</dbReference>
<dbReference type="GO" id="GO:0005737">
    <property type="term" value="C:cytoplasm"/>
    <property type="evidence" value="ECO:0007669"/>
    <property type="project" value="TreeGrafter"/>
</dbReference>
<dbReference type="PANTHER" id="PTHR15430:SF1">
    <property type="entry name" value="GLOMULIN"/>
    <property type="match status" value="1"/>
</dbReference>
<protein>
    <submittedName>
        <fullName evidence="1">Glomulin-like</fullName>
    </submittedName>
</protein>
<dbReference type="GO" id="GO:0055105">
    <property type="term" value="F:ubiquitin-protein transferase inhibitor activity"/>
    <property type="evidence" value="ECO:0007669"/>
    <property type="project" value="TreeGrafter"/>
</dbReference>
<evidence type="ECO:0000313" key="1">
    <source>
        <dbReference type="EMBL" id="KAG7464425.1"/>
    </source>
</evidence>
<organism evidence="1 2">
    <name type="scientific">Solea senegalensis</name>
    <name type="common">Senegalese sole</name>
    <dbReference type="NCBI Taxonomy" id="28829"/>
    <lineage>
        <taxon>Eukaryota</taxon>
        <taxon>Metazoa</taxon>
        <taxon>Chordata</taxon>
        <taxon>Craniata</taxon>
        <taxon>Vertebrata</taxon>
        <taxon>Euteleostomi</taxon>
        <taxon>Actinopterygii</taxon>
        <taxon>Neopterygii</taxon>
        <taxon>Teleostei</taxon>
        <taxon>Neoteleostei</taxon>
        <taxon>Acanthomorphata</taxon>
        <taxon>Carangaria</taxon>
        <taxon>Pleuronectiformes</taxon>
        <taxon>Pleuronectoidei</taxon>
        <taxon>Soleidae</taxon>
        <taxon>Solea</taxon>
    </lineage>
</organism>
<dbReference type="Pfam" id="PF08568">
    <property type="entry name" value="Kinetochor_Ybp2"/>
    <property type="match status" value="2"/>
</dbReference>
<sequence>MKTETDVCEETPTMDEDQVNSVIQRWRDTPEEDLKPEDYEQFRSLGSACLAENGAARILRFIEDEKNQQLMVSMGHTLVAPLVNEVVKKEKCPHHCQAALTHLTRICRPDELLHSLLQIIQDVHPTVISETIITVVPLFQTVLLELEERRAASVGLVLSALLDQLVRLPVPHTEQQEVDDEFGLCHCCEVLAQFVKCLTEDVKRKDDDDEMRAELLQFCLRTLRELLLEAELKQDRKLSPLWLFATEIMFYCPTLQATLVVVKASVSELLFYGSLRKSQCKESRACLAYLLFVQLITVDSFPAVFSPVFVLQCNMEYISQLLSSKKESHLLKGLALCAKSLENVQDNRLPVSLLELPTFYSAPQNLRRILTDCPMQHLRKSALHVFQLFIDKLDVEAKHKFFRCMLKTSSHAGVEGYIVKNIRNQVEFSMEPANGNKWFLGEEFLWLLALVLCVPQAAETDLLNSMDRIMESLNLLRYLVIRDKEPWSKTGVWAELCRIKDEYLKMLRVCIGLSRGYYSAELNALREDQKLKAREARDAARCGRLVSGMTVKHEKVSNMSPEVQRQVLQSALVTFDLMESLIFRIDEITAENLKIPT</sequence>
<comment type="caution">
    <text evidence="1">The sequence shown here is derived from an EMBL/GenBank/DDBJ whole genome shotgun (WGS) entry which is preliminary data.</text>
</comment>
<dbReference type="InterPro" id="IPR013877">
    <property type="entry name" value="YAP-bd/ALF4/Glomulin"/>
</dbReference>